<dbReference type="CDD" id="cd05401">
    <property type="entry name" value="NT_GlnE_GlnD_like"/>
    <property type="match status" value="1"/>
</dbReference>
<evidence type="ECO:0000313" key="5">
    <source>
        <dbReference type="EMBL" id="GAA3957641.1"/>
    </source>
</evidence>
<dbReference type="InterPro" id="IPR018821">
    <property type="entry name" value="DUF294_put_nucleoTrafse_sb-bd"/>
</dbReference>
<dbReference type="InterPro" id="IPR014710">
    <property type="entry name" value="RmlC-like_jellyroll"/>
</dbReference>
<dbReference type="RefSeq" id="WP_344804939.1">
    <property type="nucleotide sequence ID" value="NZ_BAABBO010000007.1"/>
</dbReference>
<dbReference type="PANTHER" id="PTHR43080:SF2">
    <property type="entry name" value="CBS DOMAIN-CONTAINING PROTEIN"/>
    <property type="match status" value="1"/>
</dbReference>
<dbReference type="Gene3D" id="3.10.580.10">
    <property type="entry name" value="CBS-domain"/>
    <property type="match status" value="1"/>
</dbReference>
<organism evidence="5 6">
    <name type="scientific">Allohahella marinimesophila</name>
    <dbReference type="NCBI Taxonomy" id="1054972"/>
    <lineage>
        <taxon>Bacteria</taxon>
        <taxon>Pseudomonadati</taxon>
        <taxon>Pseudomonadota</taxon>
        <taxon>Gammaproteobacteria</taxon>
        <taxon>Oceanospirillales</taxon>
        <taxon>Hahellaceae</taxon>
        <taxon>Allohahella</taxon>
    </lineage>
</organism>
<name>A0ABP7P1J3_9GAMM</name>
<dbReference type="PROSITE" id="PS51371">
    <property type="entry name" value="CBS"/>
    <property type="match status" value="2"/>
</dbReference>
<dbReference type="Pfam" id="PF00027">
    <property type="entry name" value="cNMP_binding"/>
    <property type="match status" value="1"/>
</dbReference>
<dbReference type="InterPro" id="IPR018490">
    <property type="entry name" value="cNMP-bd_dom_sf"/>
</dbReference>
<proteinExistence type="predicted"/>
<dbReference type="InterPro" id="IPR000644">
    <property type="entry name" value="CBS_dom"/>
</dbReference>
<dbReference type="InterPro" id="IPR051257">
    <property type="entry name" value="Diverse_CBS-Domain"/>
</dbReference>
<dbReference type="InterPro" id="IPR046342">
    <property type="entry name" value="CBS_dom_sf"/>
</dbReference>
<dbReference type="PANTHER" id="PTHR43080">
    <property type="entry name" value="CBS DOMAIN-CONTAINING PROTEIN CBSX3, MITOCHONDRIAL"/>
    <property type="match status" value="1"/>
</dbReference>
<dbReference type="InterPro" id="IPR000595">
    <property type="entry name" value="cNMP-bd_dom"/>
</dbReference>
<keyword evidence="1 2" id="KW-0129">CBS domain</keyword>
<dbReference type="PROSITE" id="PS50042">
    <property type="entry name" value="CNMP_BINDING_3"/>
    <property type="match status" value="1"/>
</dbReference>
<comment type="caution">
    <text evidence="5">The sequence shown here is derived from an EMBL/GenBank/DDBJ whole genome shotgun (WGS) entry which is preliminary data.</text>
</comment>
<evidence type="ECO:0000313" key="6">
    <source>
        <dbReference type="Proteomes" id="UP001501337"/>
    </source>
</evidence>
<dbReference type="SUPFAM" id="SSF51206">
    <property type="entry name" value="cAMP-binding domain-like"/>
    <property type="match status" value="1"/>
</dbReference>
<feature type="domain" description="CBS" evidence="4">
    <location>
        <begin position="217"/>
        <end position="273"/>
    </location>
</feature>
<sequence>MTIDLGPIEAFIASHHPFSELPPESIRELAHAVQILYRTSGDHGDFLDPDKPRLYVIRKGAIELTSSDGKLIDRLGPGASFGFPYLLTGEISGNQIIATEDILVYAVPASTFHALRHRHPAFERYFTQALAARFRLRHDDSAYRAVQRISEVMTRRLVAIEAHAAIKDAAILMTEHRVSSVLVTEGERLVGIVTDRDLRARVLAVSGDAAEPISSIMTCQPVAATQDMFVHEAGLLMLQHNVHHLPVLDGERPVGVMSASDLLRVRNTDPLYLVSKIAKSATVKELVAHASQTQRMLFELIRADLTAENIAQIFTGINDALTRRLITLAQHDLGDAPTDFCWLSFGSQARLEQHAGSDQDNAIIYLLPEEEDAAATKAYFLKLATFVCEGLDSCGFPLCLGDIMAKNPKWCLNFDEWVQAFEGWIDQPSSKALMHSSIFFDIRGIAGDTHLATRLQSQVLSMAKQRDIFLALMTKNALSRKTPLGFFKQFAVTRSGKNEATLDLKHLGLCLITDMARVYALSAALPETSTTSRLRACAAAGVLNQDDANNLLDAFEFISHLRLRNQLEQLETGQQPDNLLDPEKLSSLQRNHLKAVFRLVDRAQRGLEQRFTRGLV</sequence>
<dbReference type="EMBL" id="BAABBO010000007">
    <property type="protein sequence ID" value="GAA3957641.1"/>
    <property type="molecule type" value="Genomic_DNA"/>
</dbReference>
<dbReference type="CDD" id="cd00038">
    <property type="entry name" value="CAP_ED"/>
    <property type="match status" value="1"/>
</dbReference>
<dbReference type="SMART" id="SM00100">
    <property type="entry name" value="cNMP"/>
    <property type="match status" value="1"/>
</dbReference>
<dbReference type="InterPro" id="IPR005105">
    <property type="entry name" value="GlnD_Uridyltrans_N"/>
</dbReference>
<keyword evidence="6" id="KW-1185">Reference proteome</keyword>
<evidence type="ECO:0000256" key="1">
    <source>
        <dbReference type="ARBA" id="ARBA00023122"/>
    </source>
</evidence>
<protein>
    <submittedName>
        <fullName evidence="5">DUF294 nucleotidyltransferase-like domain-containing protein</fullName>
    </submittedName>
</protein>
<evidence type="ECO:0000256" key="2">
    <source>
        <dbReference type="PROSITE-ProRule" id="PRU00703"/>
    </source>
</evidence>
<dbReference type="SMART" id="SM00116">
    <property type="entry name" value="CBS"/>
    <property type="match status" value="2"/>
</dbReference>
<dbReference type="Gene3D" id="2.60.120.10">
    <property type="entry name" value="Jelly Rolls"/>
    <property type="match status" value="1"/>
</dbReference>
<dbReference type="Proteomes" id="UP001501337">
    <property type="component" value="Unassembled WGS sequence"/>
</dbReference>
<dbReference type="Pfam" id="PF00571">
    <property type="entry name" value="CBS"/>
    <property type="match status" value="2"/>
</dbReference>
<dbReference type="CDD" id="cd04587">
    <property type="entry name" value="CBS_pair_CAP-ED_NT_Pol-beta-like_DUF294_assoc"/>
    <property type="match status" value="1"/>
</dbReference>
<accession>A0ABP7P1J3</accession>
<evidence type="ECO:0000259" key="4">
    <source>
        <dbReference type="PROSITE" id="PS51371"/>
    </source>
</evidence>
<gene>
    <name evidence="5" type="ORF">GCM10022278_15200</name>
</gene>
<feature type="domain" description="CBS" evidence="4">
    <location>
        <begin position="153"/>
        <end position="211"/>
    </location>
</feature>
<reference evidence="6" key="1">
    <citation type="journal article" date="2019" name="Int. J. Syst. Evol. Microbiol.">
        <title>The Global Catalogue of Microorganisms (GCM) 10K type strain sequencing project: providing services to taxonomists for standard genome sequencing and annotation.</title>
        <authorList>
            <consortium name="The Broad Institute Genomics Platform"/>
            <consortium name="The Broad Institute Genome Sequencing Center for Infectious Disease"/>
            <person name="Wu L."/>
            <person name="Ma J."/>
        </authorList>
    </citation>
    <scope>NUCLEOTIDE SEQUENCE [LARGE SCALE GENOMIC DNA]</scope>
    <source>
        <strain evidence="6">JCM 17555</strain>
    </source>
</reference>
<feature type="domain" description="Cyclic nucleotide-binding" evidence="3">
    <location>
        <begin position="17"/>
        <end position="133"/>
    </location>
</feature>
<evidence type="ECO:0000259" key="3">
    <source>
        <dbReference type="PROSITE" id="PS50042"/>
    </source>
</evidence>
<dbReference type="Pfam" id="PF10335">
    <property type="entry name" value="DUF294_C"/>
    <property type="match status" value="1"/>
</dbReference>
<dbReference type="Pfam" id="PF03445">
    <property type="entry name" value="DUF294"/>
    <property type="match status" value="1"/>
</dbReference>
<dbReference type="SUPFAM" id="SSF54631">
    <property type="entry name" value="CBS-domain pair"/>
    <property type="match status" value="1"/>
</dbReference>